<feature type="compositionally biased region" description="Basic residues" evidence="8">
    <location>
        <begin position="1"/>
        <end position="12"/>
    </location>
</feature>
<dbReference type="PANTHER" id="PTHR24006">
    <property type="entry name" value="UBIQUITIN CARBOXYL-TERMINAL HYDROLASE"/>
    <property type="match status" value="1"/>
</dbReference>
<evidence type="ECO:0000256" key="6">
    <source>
        <dbReference type="ARBA" id="ARBA00022807"/>
    </source>
</evidence>
<dbReference type="InterPro" id="IPR028889">
    <property type="entry name" value="USP"/>
</dbReference>
<feature type="region of interest" description="Disordered" evidence="8">
    <location>
        <begin position="1"/>
        <end position="25"/>
    </location>
</feature>
<feature type="compositionally biased region" description="Basic residues" evidence="8">
    <location>
        <begin position="639"/>
        <end position="662"/>
    </location>
</feature>
<keyword evidence="4 7" id="KW-0833">Ubl conjugation pathway</keyword>
<evidence type="ECO:0000256" key="4">
    <source>
        <dbReference type="ARBA" id="ARBA00022786"/>
    </source>
</evidence>
<keyword evidence="5 7" id="KW-0378">Hydrolase</keyword>
<keyword evidence="6 7" id="KW-0788">Thiol protease</keyword>
<dbReference type="SUPFAM" id="SSF54001">
    <property type="entry name" value="Cysteine proteinases"/>
    <property type="match status" value="1"/>
</dbReference>
<name>A0AAD1X652_EUPCR</name>
<dbReference type="Pfam" id="PF00443">
    <property type="entry name" value="UCH"/>
    <property type="match status" value="1"/>
</dbReference>
<feature type="compositionally biased region" description="Polar residues" evidence="8">
    <location>
        <begin position="536"/>
        <end position="554"/>
    </location>
</feature>
<feature type="region of interest" description="Disordered" evidence="8">
    <location>
        <begin position="388"/>
        <end position="408"/>
    </location>
</feature>
<dbReference type="GO" id="GO:0005829">
    <property type="term" value="C:cytosol"/>
    <property type="evidence" value="ECO:0007669"/>
    <property type="project" value="TreeGrafter"/>
</dbReference>
<sequence>MKGKKGGRRHRSNSNISNGSNNERLSHKEALMKKYDVITMKMANNICVSELPIIKGEEEKSPDTSTTSGPPKGLNNMGNTCFLNSTLQCLLHTIPLRNYLLSQIHSKKCKVKRNCAFCFLEQFMIEYEGGRKRHLTPKNIVNNLKKSWKQYRFGRQEDAHEFLVMFLQGILRASFGNSPKLAKKYEQLTMIYRVFAGKLRSQVKCLSCAYCSNSYEPFLALSLDVSKSQTFEECIRNFCKSEFLDGQNKYKCGGCNKLSKASKKMTIFQPPRILMLQFLRFTYTGKKIGKHIKFPKNFNLRAFVSENVDSKAPKEEQTSHVYSLYGVIVHAGRSTRAGHYYSFVKRNNKWYMCNDDSISEVRNIDQVLKQNAYMLIYQYRIRDGKKTKKKQVAEKASAPKPAAPVIPTPALDLNLSRTKSLSAEIMESHTKKNNGEMPLSGFFEGKEDVNSDEEEEKLVAKEPMTEKEKQKFTELDYIMDNFEDVNFDDIKNLDIMKNLSIVSLNDEIVTPELKTYISRTIMKQKAERMEQALPLNPTQSTSSTAPGNSQNNQEAPKLKKIAQPPLFDTPEPEKEKPAKFAEEPEPDSILKSETDIKKYLSKKRDLKAQRKKQKAAANSQKQASDPTNTARKGSDKYKGKNGARKRGKRAQKAAKIPQKSKKAQTNTQGKFDTLVQKILNAKKLCKDVSCWFRTNFSLS</sequence>
<dbReference type="PROSITE" id="PS00973">
    <property type="entry name" value="USP_2"/>
    <property type="match status" value="1"/>
</dbReference>
<feature type="compositionally biased region" description="Low complexity" evidence="8">
    <location>
        <begin position="615"/>
        <end position="625"/>
    </location>
</feature>
<evidence type="ECO:0000259" key="9">
    <source>
        <dbReference type="PROSITE" id="PS50235"/>
    </source>
</evidence>
<evidence type="ECO:0000256" key="5">
    <source>
        <dbReference type="ARBA" id="ARBA00022801"/>
    </source>
</evidence>
<feature type="compositionally biased region" description="Low complexity" evidence="8">
    <location>
        <begin position="13"/>
        <end position="23"/>
    </location>
</feature>
<accession>A0AAD1X652</accession>
<feature type="domain" description="USP" evidence="9">
    <location>
        <begin position="72"/>
        <end position="380"/>
    </location>
</feature>
<dbReference type="InterPro" id="IPR038765">
    <property type="entry name" value="Papain-like_cys_pep_sf"/>
</dbReference>
<dbReference type="EMBL" id="CAMPGE010000232">
    <property type="protein sequence ID" value="CAI2358965.1"/>
    <property type="molecule type" value="Genomic_DNA"/>
</dbReference>
<dbReference type="PROSITE" id="PS00972">
    <property type="entry name" value="USP_1"/>
    <property type="match status" value="1"/>
</dbReference>
<evidence type="ECO:0000256" key="2">
    <source>
        <dbReference type="ARBA" id="ARBA00009085"/>
    </source>
</evidence>
<dbReference type="InterPro" id="IPR001394">
    <property type="entry name" value="Peptidase_C19_UCH"/>
</dbReference>
<comment type="caution">
    <text evidence="10">The sequence shown here is derived from an EMBL/GenBank/DDBJ whole genome shotgun (WGS) entry which is preliminary data.</text>
</comment>
<dbReference type="InterPro" id="IPR050164">
    <property type="entry name" value="Peptidase_C19"/>
</dbReference>
<gene>
    <name evidence="10" type="ORF">ECRASSUSDP1_LOCUS249</name>
</gene>
<evidence type="ECO:0000256" key="7">
    <source>
        <dbReference type="RuleBase" id="RU366025"/>
    </source>
</evidence>
<dbReference type="GO" id="GO:0016579">
    <property type="term" value="P:protein deubiquitination"/>
    <property type="evidence" value="ECO:0007669"/>
    <property type="project" value="InterPro"/>
</dbReference>
<keyword evidence="3 7" id="KW-0645">Protease</keyword>
<keyword evidence="11" id="KW-1185">Reference proteome</keyword>
<dbReference type="FunFam" id="3.90.70.10:FF:000119">
    <property type="entry name" value="Ubiquitin specific peptidase 36"/>
    <property type="match status" value="1"/>
</dbReference>
<organism evidence="10 11">
    <name type="scientific">Euplotes crassus</name>
    <dbReference type="NCBI Taxonomy" id="5936"/>
    <lineage>
        <taxon>Eukaryota</taxon>
        <taxon>Sar</taxon>
        <taxon>Alveolata</taxon>
        <taxon>Ciliophora</taxon>
        <taxon>Intramacronucleata</taxon>
        <taxon>Spirotrichea</taxon>
        <taxon>Hypotrichia</taxon>
        <taxon>Euplotida</taxon>
        <taxon>Euplotidae</taxon>
        <taxon>Moneuplotes</taxon>
    </lineage>
</organism>
<evidence type="ECO:0000313" key="10">
    <source>
        <dbReference type="EMBL" id="CAI2358965.1"/>
    </source>
</evidence>
<proteinExistence type="inferred from homology"/>
<dbReference type="Gene3D" id="3.90.70.10">
    <property type="entry name" value="Cysteine proteinases"/>
    <property type="match status" value="1"/>
</dbReference>
<feature type="region of interest" description="Disordered" evidence="8">
    <location>
        <begin position="534"/>
        <end position="667"/>
    </location>
</feature>
<dbReference type="GO" id="GO:0006508">
    <property type="term" value="P:proteolysis"/>
    <property type="evidence" value="ECO:0007669"/>
    <property type="project" value="UniProtKB-KW"/>
</dbReference>
<evidence type="ECO:0000256" key="8">
    <source>
        <dbReference type="SAM" id="MobiDB-lite"/>
    </source>
</evidence>
<reference evidence="10" key="1">
    <citation type="submission" date="2023-07" db="EMBL/GenBank/DDBJ databases">
        <authorList>
            <consortium name="AG Swart"/>
            <person name="Singh M."/>
            <person name="Singh A."/>
            <person name="Seah K."/>
            <person name="Emmerich C."/>
        </authorList>
    </citation>
    <scope>NUCLEOTIDE SEQUENCE</scope>
    <source>
        <strain evidence="10">DP1</strain>
    </source>
</reference>
<comment type="catalytic activity">
    <reaction evidence="1 7">
        <text>Thiol-dependent hydrolysis of ester, thioester, amide, peptide and isopeptide bonds formed by the C-terminal Gly of ubiquitin (a 76-residue protein attached to proteins as an intracellular targeting signal).</text>
        <dbReference type="EC" id="3.4.19.12"/>
    </reaction>
</comment>
<dbReference type="InterPro" id="IPR018200">
    <property type="entry name" value="USP_CS"/>
</dbReference>
<dbReference type="GO" id="GO:0005634">
    <property type="term" value="C:nucleus"/>
    <property type="evidence" value="ECO:0007669"/>
    <property type="project" value="TreeGrafter"/>
</dbReference>
<evidence type="ECO:0000256" key="1">
    <source>
        <dbReference type="ARBA" id="ARBA00000707"/>
    </source>
</evidence>
<dbReference type="EC" id="3.4.19.12" evidence="7"/>
<evidence type="ECO:0000256" key="3">
    <source>
        <dbReference type="ARBA" id="ARBA00022670"/>
    </source>
</evidence>
<dbReference type="Proteomes" id="UP001295684">
    <property type="component" value="Unassembled WGS sequence"/>
</dbReference>
<dbReference type="GO" id="GO:0004843">
    <property type="term" value="F:cysteine-type deubiquitinase activity"/>
    <property type="evidence" value="ECO:0007669"/>
    <property type="project" value="UniProtKB-UniRule"/>
</dbReference>
<dbReference type="AlphaFoldDB" id="A0AAD1X652"/>
<feature type="compositionally biased region" description="Basic and acidic residues" evidence="8">
    <location>
        <begin position="571"/>
        <end position="608"/>
    </location>
</feature>
<dbReference type="PROSITE" id="PS50235">
    <property type="entry name" value="USP_3"/>
    <property type="match status" value="1"/>
</dbReference>
<dbReference type="PANTHER" id="PTHR24006:SF758">
    <property type="entry name" value="UBIQUITIN CARBOXYL-TERMINAL HYDROLASE 36"/>
    <property type="match status" value="1"/>
</dbReference>
<comment type="similarity">
    <text evidence="2 7">Belongs to the peptidase C19 family.</text>
</comment>
<protein>
    <recommendedName>
        <fullName evidence="7">Ubiquitin carboxyl-terminal hydrolase</fullName>
        <ecNumber evidence="7">3.4.19.12</ecNumber>
    </recommendedName>
</protein>
<evidence type="ECO:0000313" key="11">
    <source>
        <dbReference type="Proteomes" id="UP001295684"/>
    </source>
</evidence>